<accession>A0AAD8FMJ4</accession>
<organism evidence="1 3">
    <name type="scientific">Biomphalaria pfeifferi</name>
    <name type="common">Bloodfluke planorb</name>
    <name type="synonym">Freshwater snail</name>
    <dbReference type="NCBI Taxonomy" id="112525"/>
    <lineage>
        <taxon>Eukaryota</taxon>
        <taxon>Metazoa</taxon>
        <taxon>Spiralia</taxon>
        <taxon>Lophotrochozoa</taxon>
        <taxon>Mollusca</taxon>
        <taxon>Gastropoda</taxon>
        <taxon>Heterobranchia</taxon>
        <taxon>Euthyneura</taxon>
        <taxon>Panpulmonata</taxon>
        <taxon>Hygrophila</taxon>
        <taxon>Lymnaeoidea</taxon>
        <taxon>Planorbidae</taxon>
        <taxon>Biomphalaria</taxon>
    </lineage>
</organism>
<evidence type="ECO:0000313" key="1">
    <source>
        <dbReference type="EMBL" id="KAK0068976.1"/>
    </source>
</evidence>
<sequence>TNKISDVVAAAGVIKKRPETPMESEEEPASKRIKLSTNSVNNFRACAVRNVSQ</sequence>
<keyword evidence="3" id="KW-1185">Reference proteome</keyword>
<dbReference type="AlphaFoldDB" id="A0AAD8FMJ4"/>
<comment type="caution">
    <text evidence="1">The sequence shown here is derived from an EMBL/GenBank/DDBJ whole genome shotgun (WGS) entry which is preliminary data.</text>
</comment>
<feature type="non-terminal residue" evidence="1">
    <location>
        <position position="1"/>
    </location>
</feature>
<reference evidence="1" key="2">
    <citation type="submission" date="2023-04" db="EMBL/GenBank/DDBJ databases">
        <authorList>
            <person name="Bu L."/>
            <person name="Lu L."/>
            <person name="Laidemitt M.R."/>
            <person name="Zhang S.M."/>
            <person name="Mutuku M."/>
            <person name="Mkoji G."/>
            <person name="Steinauer M."/>
            <person name="Loker E.S."/>
        </authorList>
    </citation>
    <scope>NUCLEOTIDE SEQUENCE</scope>
    <source>
        <strain evidence="1">KasaAsao</strain>
        <tissue evidence="1">Whole Snail</tissue>
    </source>
</reference>
<feature type="non-terminal residue" evidence="1">
    <location>
        <position position="53"/>
    </location>
</feature>
<proteinExistence type="predicted"/>
<dbReference type="Proteomes" id="UP001233172">
    <property type="component" value="Unassembled WGS sequence"/>
</dbReference>
<name>A0AAD8FMJ4_BIOPF</name>
<evidence type="ECO:0000313" key="2">
    <source>
        <dbReference type="EMBL" id="KAK0068988.1"/>
    </source>
</evidence>
<gene>
    <name evidence="1" type="ORF">Bpfe_001939</name>
    <name evidence="2" type="ORF">Bpfe_001951</name>
</gene>
<evidence type="ECO:0000313" key="3">
    <source>
        <dbReference type="Proteomes" id="UP001233172"/>
    </source>
</evidence>
<reference evidence="1" key="1">
    <citation type="journal article" date="2023" name="PLoS Negl. Trop. Dis.">
        <title>A genome sequence for Biomphalaria pfeifferi, the major vector snail for the human-infecting parasite Schistosoma mansoni.</title>
        <authorList>
            <person name="Bu L."/>
            <person name="Lu L."/>
            <person name="Laidemitt M.R."/>
            <person name="Zhang S.M."/>
            <person name="Mutuku M."/>
            <person name="Mkoji G."/>
            <person name="Steinauer M."/>
            <person name="Loker E.S."/>
        </authorList>
    </citation>
    <scope>NUCLEOTIDE SEQUENCE</scope>
    <source>
        <strain evidence="1">KasaAsao</strain>
    </source>
</reference>
<dbReference type="EMBL" id="JASAOG010000004">
    <property type="protein sequence ID" value="KAK0068976.1"/>
    <property type="molecule type" value="Genomic_DNA"/>
</dbReference>
<protein>
    <submittedName>
        <fullName evidence="1">Uncharacterized protein</fullName>
    </submittedName>
</protein>
<dbReference type="EMBL" id="JASAOG010000004">
    <property type="protein sequence ID" value="KAK0068988.1"/>
    <property type="molecule type" value="Genomic_DNA"/>
</dbReference>